<keyword evidence="2" id="KW-1133">Transmembrane helix</keyword>
<feature type="region of interest" description="Disordered" evidence="1">
    <location>
        <begin position="129"/>
        <end position="159"/>
    </location>
</feature>
<gene>
    <name evidence="3" type="ORF">KBB96_07330</name>
</gene>
<sequence>MTPSHPDPALPPAVHAVESKPSVWKKLGGGSLSISLMVHAILLAIGVFWIFQIIPEKKADVDFMPKGGGGGSPGVKEISNKKQRATVSMPNAPRMAAKGATSNFTLPEPDAASAMSSVGALSNGGLSGGLGGSGSGGGRGDGTGKGFGSGKGPGLGGNGPGFNPFGMLPDPNSLGLTGTFYDFKRNKDGKPTGVQALDAAMAAKIIKDFAKGSTWREPRNIPHYTSPVNLSTRAAFFPGVPDTEAGKAFKSPETAPGLWVAHYTATVVPNTSGMIRFVGWGDNCLVVGVNGNVRLDASDHGYTGEKRESLGSANLKGKPGAAVFAGEWFQIRAGQAMTVDILIGDEGGIFAAGVLVQSKDQELTKEANGMPNLPIFRTTDFNEEEQKFFKDQWPSNALKGPKFEVKGGQLLGGI</sequence>
<accession>A0A975J290</accession>
<feature type="transmembrane region" description="Helical" evidence="2">
    <location>
        <begin position="32"/>
        <end position="54"/>
    </location>
</feature>
<reference evidence="3" key="1">
    <citation type="submission" date="2021-04" db="EMBL/GenBank/DDBJ databases">
        <title>Luteolibacter sp. 32A isolated from the skin of an Anderson's salamander (Ambystoma andersonii).</title>
        <authorList>
            <person name="Spergser J."/>
            <person name="Busse H.-J."/>
        </authorList>
    </citation>
    <scope>NUCLEOTIDE SEQUENCE</scope>
    <source>
        <strain evidence="3">32A</strain>
    </source>
</reference>
<evidence type="ECO:0000313" key="3">
    <source>
        <dbReference type="EMBL" id="QUE52698.1"/>
    </source>
</evidence>
<proteinExistence type="predicted"/>
<dbReference type="AlphaFoldDB" id="A0A975J290"/>
<dbReference type="Proteomes" id="UP000676169">
    <property type="component" value="Chromosome"/>
</dbReference>
<protein>
    <recommendedName>
        <fullName evidence="5">PA14 domain-containing protein</fullName>
    </recommendedName>
</protein>
<dbReference type="KEGG" id="lamb:KBB96_07330"/>
<name>A0A975J290_9BACT</name>
<evidence type="ECO:0008006" key="5">
    <source>
        <dbReference type="Google" id="ProtNLM"/>
    </source>
</evidence>
<keyword evidence="2" id="KW-0472">Membrane</keyword>
<evidence type="ECO:0000256" key="1">
    <source>
        <dbReference type="SAM" id="MobiDB-lite"/>
    </source>
</evidence>
<organism evidence="3 4">
    <name type="scientific">Luteolibacter ambystomatis</name>
    <dbReference type="NCBI Taxonomy" id="2824561"/>
    <lineage>
        <taxon>Bacteria</taxon>
        <taxon>Pseudomonadati</taxon>
        <taxon>Verrucomicrobiota</taxon>
        <taxon>Verrucomicrobiia</taxon>
        <taxon>Verrucomicrobiales</taxon>
        <taxon>Verrucomicrobiaceae</taxon>
        <taxon>Luteolibacter</taxon>
    </lineage>
</organism>
<dbReference type="RefSeq" id="WP_211633962.1">
    <property type="nucleotide sequence ID" value="NZ_CP073100.1"/>
</dbReference>
<keyword evidence="2" id="KW-0812">Transmembrane</keyword>
<evidence type="ECO:0000313" key="4">
    <source>
        <dbReference type="Proteomes" id="UP000676169"/>
    </source>
</evidence>
<evidence type="ECO:0000256" key="2">
    <source>
        <dbReference type="SAM" id="Phobius"/>
    </source>
</evidence>
<keyword evidence="4" id="KW-1185">Reference proteome</keyword>
<dbReference type="EMBL" id="CP073100">
    <property type="protein sequence ID" value="QUE52698.1"/>
    <property type="molecule type" value="Genomic_DNA"/>
</dbReference>